<keyword evidence="4" id="KW-0620">Polyamine biosynthesis</keyword>
<comment type="function">
    <text evidence="8">Catalyzes the first and rate-limiting step of polyamine biosynthesis that converts ornithine into putrescine, which is the precursor for the polyamines, spermidine and spermine. Polyamines are essential for cell proliferation and are implicated in cellular processes, ranging from DNA replication to apoptosis.</text>
</comment>
<keyword evidence="5" id="KW-0456">Lyase</keyword>
<accession>A0AAD4MYW3</accession>
<dbReference type="Gene3D" id="2.40.37.10">
    <property type="entry name" value="Lyase, Ornithine Decarboxylase, Chain A, domain 1"/>
    <property type="match status" value="1"/>
</dbReference>
<dbReference type="PRINTS" id="PR01179">
    <property type="entry name" value="ODADCRBXLASE"/>
</dbReference>
<feature type="modified residue" description="N6-(pyridoxal phosphate)lysine" evidence="11">
    <location>
        <position position="72"/>
    </location>
</feature>
<evidence type="ECO:0000256" key="10">
    <source>
        <dbReference type="ARBA" id="ARBA00049127"/>
    </source>
</evidence>
<evidence type="ECO:0000256" key="12">
    <source>
        <dbReference type="RuleBase" id="RU003737"/>
    </source>
</evidence>
<comment type="caution">
    <text evidence="15">The sequence shown here is derived from an EMBL/GenBank/DDBJ whole genome shotgun (WGS) entry which is preliminary data.</text>
</comment>
<comment type="pathway">
    <text evidence="6">Amine and polyamine biosynthesis; putrescine biosynthesis via L-ornithine pathway; putrescine from L-ornithine: step 1/1.</text>
</comment>
<dbReference type="GO" id="GO:0033387">
    <property type="term" value="P:putrescine biosynthetic process from arginine, via ornithine"/>
    <property type="evidence" value="ECO:0007669"/>
    <property type="project" value="TreeGrafter"/>
</dbReference>
<evidence type="ECO:0000256" key="3">
    <source>
        <dbReference type="ARBA" id="ARBA00022898"/>
    </source>
</evidence>
<feature type="domain" description="Orn/DAP/Arg decarboxylase 2 C-terminal" evidence="13">
    <location>
        <begin position="292"/>
        <end position="394"/>
    </location>
</feature>
<dbReference type="Proteomes" id="UP001201812">
    <property type="component" value="Unassembled WGS sequence"/>
</dbReference>
<dbReference type="Pfam" id="PF02784">
    <property type="entry name" value="Orn_Arg_deC_N"/>
    <property type="match status" value="1"/>
</dbReference>
<dbReference type="PANTHER" id="PTHR11482">
    <property type="entry name" value="ARGININE/DIAMINOPIMELATE/ORNITHINE DECARBOXYLASE"/>
    <property type="match status" value="1"/>
</dbReference>
<dbReference type="InterPro" id="IPR022653">
    <property type="entry name" value="De-COase2_pyr-phos_BS"/>
</dbReference>
<dbReference type="Gene3D" id="3.20.20.10">
    <property type="entry name" value="Alanine racemase"/>
    <property type="match status" value="1"/>
</dbReference>
<dbReference type="CDD" id="cd00622">
    <property type="entry name" value="PLPDE_III_ODC"/>
    <property type="match status" value="1"/>
</dbReference>
<evidence type="ECO:0000256" key="7">
    <source>
        <dbReference type="ARBA" id="ARBA00034138"/>
    </source>
</evidence>
<evidence type="ECO:0000256" key="2">
    <source>
        <dbReference type="ARBA" id="ARBA00008872"/>
    </source>
</evidence>
<sequence>MGACRFELIGDTKVAITECAVDTRALAQKMAQIKDTKESDDAFFVINLTTVVERMLEWRDKLPRVQPYYAVKCNDDPAFLKLLADLGAGFDCASKAEINQIVERGLADPSRILYANPCKTRSFIEHARKLRVKRMTFDSVEELHKIKNLHPEAELLLRIAVADPTAQCPLSIKFGCEPPLVEGPKLLRIARELNIAIVGVSFHVGSGCNDPTAFGLAISYARQLFDIGKSLGHNKMRVLDIGGGFPGCDTEKMSFDKIVSVINPCVDEYFSCETDVEIIAEPGRFFGSAPVSLVTNVIAATKVPASRITKHSKDDGSEGFMYYMNDGVYGSFNCILFDHFNPKGEPLFRSSKGDGTIYATTIWGPTCDGLDQVEAHTEMRQLSVGDWLYYPQMGAYTMVAASHFNGFDTPKRFYFMDNTSWQSIYGTHSDLIEVGDSLC</sequence>
<evidence type="ECO:0000259" key="13">
    <source>
        <dbReference type="Pfam" id="PF00278"/>
    </source>
</evidence>
<feature type="domain" description="Orn/DAP/Arg decarboxylase 2 N-terminal" evidence="14">
    <location>
        <begin position="49"/>
        <end position="286"/>
    </location>
</feature>
<dbReference type="InterPro" id="IPR022657">
    <property type="entry name" value="De-COase2_CS"/>
</dbReference>
<organism evidence="15 16">
    <name type="scientific">Ditylenchus destructor</name>
    <dbReference type="NCBI Taxonomy" id="166010"/>
    <lineage>
        <taxon>Eukaryota</taxon>
        <taxon>Metazoa</taxon>
        <taxon>Ecdysozoa</taxon>
        <taxon>Nematoda</taxon>
        <taxon>Chromadorea</taxon>
        <taxon>Rhabditida</taxon>
        <taxon>Tylenchina</taxon>
        <taxon>Tylenchomorpha</taxon>
        <taxon>Sphaerularioidea</taxon>
        <taxon>Anguinidae</taxon>
        <taxon>Anguininae</taxon>
        <taxon>Ditylenchus</taxon>
    </lineage>
</organism>
<evidence type="ECO:0000256" key="4">
    <source>
        <dbReference type="ARBA" id="ARBA00023115"/>
    </source>
</evidence>
<evidence type="ECO:0000313" key="15">
    <source>
        <dbReference type="EMBL" id="KAI1707418.1"/>
    </source>
</evidence>
<comment type="cofactor">
    <cofactor evidence="1 11">
        <name>pyridoxal 5'-phosphate</name>
        <dbReference type="ChEBI" id="CHEBI:597326"/>
    </cofactor>
</comment>
<reference evidence="15" key="1">
    <citation type="submission" date="2022-01" db="EMBL/GenBank/DDBJ databases">
        <title>Genome Sequence Resource for Two Populations of Ditylenchus destructor, the Migratory Endoparasitic Phytonematode.</title>
        <authorList>
            <person name="Zhang H."/>
            <person name="Lin R."/>
            <person name="Xie B."/>
        </authorList>
    </citation>
    <scope>NUCLEOTIDE SEQUENCE</scope>
    <source>
        <strain evidence="15">BazhouSP</strain>
    </source>
</reference>
<dbReference type="FunFam" id="3.20.20.10:FF:000005">
    <property type="entry name" value="Ornithine decarboxylase"/>
    <property type="match status" value="1"/>
</dbReference>
<evidence type="ECO:0000313" key="16">
    <source>
        <dbReference type="Proteomes" id="UP001201812"/>
    </source>
</evidence>
<dbReference type="SUPFAM" id="SSF51419">
    <property type="entry name" value="PLP-binding barrel"/>
    <property type="match status" value="1"/>
</dbReference>
<comment type="catalytic activity">
    <reaction evidence="10">
        <text>L-ornithine + H(+) = putrescine + CO2</text>
        <dbReference type="Rhea" id="RHEA:22964"/>
        <dbReference type="ChEBI" id="CHEBI:15378"/>
        <dbReference type="ChEBI" id="CHEBI:16526"/>
        <dbReference type="ChEBI" id="CHEBI:46911"/>
        <dbReference type="ChEBI" id="CHEBI:326268"/>
        <dbReference type="EC" id="4.1.1.17"/>
    </reaction>
</comment>
<comment type="subunit">
    <text evidence="9">Homodimer. Only the dimer is catalytically active, as the active sites are constructed of residues from both monomers.</text>
</comment>
<dbReference type="EMBL" id="JAKKPZ010000041">
    <property type="protein sequence ID" value="KAI1707418.1"/>
    <property type="molecule type" value="Genomic_DNA"/>
</dbReference>
<keyword evidence="3 11" id="KW-0663">Pyridoxal phosphate</keyword>
<evidence type="ECO:0000256" key="1">
    <source>
        <dbReference type="ARBA" id="ARBA00001933"/>
    </source>
</evidence>
<dbReference type="InterPro" id="IPR029066">
    <property type="entry name" value="PLP-binding_barrel"/>
</dbReference>
<dbReference type="GO" id="GO:0005737">
    <property type="term" value="C:cytoplasm"/>
    <property type="evidence" value="ECO:0007669"/>
    <property type="project" value="TreeGrafter"/>
</dbReference>
<evidence type="ECO:0000256" key="8">
    <source>
        <dbReference type="ARBA" id="ARBA00037173"/>
    </source>
</evidence>
<gene>
    <name evidence="15" type="ORF">DdX_12515</name>
</gene>
<dbReference type="InterPro" id="IPR022644">
    <property type="entry name" value="De-COase2_N"/>
</dbReference>
<dbReference type="InterPro" id="IPR009006">
    <property type="entry name" value="Ala_racemase/Decarboxylase_C"/>
</dbReference>
<dbReference type="InterPro" id="IPR022643">
    <property type="entry name" value="De-COase2_C"/>
</dbReference>
<keyword evidence="16" id="KW-1185">Reference proteome</keyword>
<name>A0AAD4MYW3_9BILA</name>
<evidence type="ECO:0000256" key="9">
    <source>
        <dbReference type="ARBA" id="ARBA00046672"/>
    </source>
</evidence>
<dbReference type="PROSITE" id="PS00879">
    <property type="entry name" value="ODR_DC_2_2"/>
    <property type="match status" value="1"/>
</dbReference>
<dbReference type="InterPro" id="IPR000183">
    <property type="entry name" value="Orn/DAP/Arg_de-COase"/>
</dbReference>
<dbReference type="Pfam" id="PF00278">
    <property type="entry name" value="Orn_DAP_Arg_deC"/>
    <property type="match status" value="1"/>
</dbReference>
<protein>
    <recommendedName>
        <fullName evidence="7">ornithine decarboxylase</fullName>
        <ecNumber evidence="7">4.1.1.17</ecNumber>
    </recommendedName>
</protein>
<dbReference type="SUPFAM" id="SSF50621">
    <property type="entry name" value="Alanine racemase C-terminal domain-like"/>
    <property type="match status" value="1"/>
</dbReference>
<dbReference type="EC" id="4.1.1.17" evidence="7"/>
<evidence type="ECO:0000256" key="11">
    <source>
        <dbReference type="PIRSR" id="PIRSR600183-50"/>
    </source>
</evidence>
<dbReference type="PROSITE" id="PS00878">
    <property type="entry name" value="ODR_DC_2_1"/>
    <property type="match status" value="1"/>
</dbReference>
<comment type="similarity">
    <text evidence="2 12">Belongs to the Orn/Lys/Arg decarboxylase class-II family.</text>
</comment>
<dbReference type="PANTHER" id="PTHR11482:SF6">
    <property type="entry name" value="ORNITHINE DECARBOXYLASE 1-RELATED"/>
    <property type="match status" value="1"/>
</dbReference>
<dbReference type="PRINTS" id="PR01182">
    <property type="entry name" value="ORNDCRBXLASE"/>
</dbReference>
<evidence type="ECO:0000256" key="5">
    <source>
        <dbReference type="ARBA" id="ARBA00023239"/>
    </source>
</evidence>
<evidence type="ECO:0000259" key="14">
    <source>
        <dbReference type="Pfam" id="PF02784"/>
    </source>
</evidence>
<feature type="active site" description="Proton donor" evidence="11">
    <location>
        <position position="367"/>
    </location>
</feature>
<dbReference type="AlphaFoldDB" id="A0AAD4MYW3"/>
<dbReference type="InterPro" id="IPR002433">
    <property type="entry name" value="Orn_de-COase"/>
</dbReference>
<proteinExistence type="inferred from homology"/>
<dbReference type="GO" id="GO:0004586">
    <property type="term" value="F:ornithine decarboxylase activity"/>
    <property type="evidence" value="ECO:0007669"/>
    <property type="project" value="UniProtKB-EC"/>
</dbReference>
<evidence type="ECO:0000256" key="6">
    <source>
        <dbReference type="ARBA" id="ARBA00034115"/>
    </source>
</evidence>